<dbReference type="GO" id="GO:0019843">
    <property type="term" value="F:rRNA binding"/>
    <property type="evidence" value="ECO:0007669"/>
    <property type="project" value="UniProtKB-UniRule"/>
</dbReference>
<comment type="subunit">
    <text evidence="4">Component of the 30S ribosomal translation pre-initiation complex which assembles on the 30S ribosome in the order IF-2 and IF-3, IF-1 and N-formylmethionyl-tRNA(fMet); mRNA recruitment can occur at any time during PIC assembly.</text>
</comment>
<dbReference type="RefSeq" id="WP_018618718.1">
    <property type="nucleotide sequence ID" value="NZ_PVTE01000006.1"/>
</dbReference>
<evidence type="ECO:0000256" key="3">
    <source>
        <dbReference type="ARBA" id="ARBA00022917"/>
    </source>
</evidence>
<dbReference type="GO" id="GO:0005829">
    <property type="term" value="C:cytosol"/>
    <property type="evidence" value="ECO:0007669"/>
    <property type="project" value="TreeGrafter"/>
</dbReference>
<dbReference type="NCBIfam" id="TIGR00008">
    <property type="entry name" value="infA"/>
    <property type="match status" value="1"/>
</dbReference>
<dbReference type="CDD" id="cd04451">
    <property type="entry name" value="S1_IF1"/>
    <property type="match status" value="1"/>
</dbReference>
<comment type="similarity">
    <text evidence="1 4">Belongs to the IF-1 family.</text>
</comment>
<keyword evidence="8" id="KW-1185">Reference proteome</keyword>
<comment type="subcellular location">
    <subcellularLocation>
        <location evidence="4">Cytoplasm</location>
    </subcellularLocation>
</comment>
<dbReference type="GO" id="GO:0003743">
    <property type="term" value="F:translation initiation factor activity"/>
    <property type="evidence" value="ECO:0007669"/>
    <property type="project" value="UniProtKB-UniRule"/>
</dbReference>
<protein>
    <recommendedName>
        <fullName evidence="4 5">Translation initiation factor IF-1</fullName>
    </recommendedName>
</protein>
<evidence type="ECO:0000256" key="5">
    <source>
        <dbReference type="NCBIfam" id="TIGR00008"/>
    </source>
</evidence>
<dbReference type="FunFam" id="2.40.50.140:FF:000002">
    <property type="entry name" value="Translation initiation factor IF-1"/>
    <property type="match status" value="1"/>
</dbReference>
<keyword evidence="2 4" id="KW-0396">Initiation factor</keyword>
<evidence type="ECO:0000259" key="6">
    <source>
        <dbReference type="PROSITE" id="PS50832"/>
    </source>
</evidence>
<comment type="function">
    <text evidence="4">One of the essential components for the initiation of protein synthesis. Stabilizes the binding of IF-2 and IF-3 on the 30S subunit to which N-formylmethionyl-tRNA(fMet) subsequently binds. Helps modulate mRNA selection, yielding the 30S pre-initiation complex (PIC). Upon addition of the 50S ribosomal subunit IF-1, IF-2 and IF-3 are released leaving the mature 70S translation initiation complex.</text>
</comment>
<keyword evidence="3 4" id="KW-0648">Protein biosynthesis</keyword>
<name>A0A2T0T5H0_9BACT</name>
<organism evidence="7 8">
    <name type="scientific">Spirosoma oryzae</name>
    <dbReference type="NCBI Taxonomy" id="1469603"/>
    <lineage>
        <taxon>Bacteria</taxon>
        <taxon>Pseudomonadati</taxon>
        <taxon>Bacteroidota</taxon>
        <taxon>Cytophagia</taxon>
        <taxon>Cytophagales</taxon>
        <taxon>Cytophagaceae</taxon>
        <taxon>Spirosoma</taxon>
    </lineage>
</organism>
<keyword evidence="4" id="KW-0963">Cytoplasm</keyword>
<dbReference type="Proteomes" id="UP000238375">
    <property type="component" value="Unassembled WGS sequence"/>
</dbReference>
<dbReference type="Pfam" id="PF01176">
    <property type="entry name" value="eIF-1a"/>
    <property type="match status" value="1"/>
</dbReference>
<dbReference type="InterPro" id="IPR006196">
    <property type="entry name" value="RNA-binding_domain_S1_IF1"/>
</dbReference>
<evidence type="ECO:0000256" key="2">
    <source>
        <dbReference type="ARBA" id="ARBA00022540"/>
    </source>
</evidence>
<dbReference type="PANTHER" id="PTHR33370">
    <property type="entry name" value="TRANSLATION INITIATION FACTOR IF-1, CHLOROPLASTIC"/>
    <property type="match status" value="1"/>
</dbReference>
<dbReference type="GO" id="GO:0043022">
    <property type="term" value="F:ribosome binding"/>
    <property type="evidence" value="ECO:0007669"/>
    <property type="project" value="UniProtKB-UniRule"/>
</dbReference>
<accession>A0A2T0T5H0</accession>
<dbReference type="PROSITE" id="PS50832">
    <property type="entry name" value="S1_IF1_TYPE"/>
    <property type="match status" value="1"/>
</dbReference>
<dbReference type="OrthoDB" id="9803250at2"/>
<dbReference type="InterPro" id="IPR004368">
    <property type="entry name" value="TIF_IF1"/>
</dbReference>
<dbReference type="Gene3D" id="2.40.50.140">
    <property type="entry name" value="Nucleic acid-binding proteins"/>
    <property type="match status" value="1"/>
</dbReference>
<reference evidence="7 8" key="1">
    <citation type="submission" date="2018-03" db="EMBL/GenBank/DDBJ databases">
        <title>Genomic Encyclopedia of Archaeal and Bacterial Type Strains, Phase II (KMG-II): from individual species to whole genera.</title>
        <authorList>
            <person name="Goeker M."/>
        </authorList>
    </citation>
    <scope>NUCLEOTIDE SEQUENCE [LARGE SCALE GENOMIC DNA]</scope>
    <source>
        <strain evidence="7 8">DSM 28354</strain>
    </source>
</reference>
<dbReference type="AlphaFoldDB" id="A0A2T0T5H0"/>
<keyword evidence="4" id="KW-0694">RNA-binding</keyword>
<feature type="domain" description="S1-like" evidence="6">
    <location>
        <begin position="1"/>
        <end position="72"/>
    </location>
</feature>
<dbReference type="SUPFAM" id="SSF50249">
    <property type="entry name" value="Nucleic acid-binding proteins"/>
    <property type="match status" value="1"/>
</dbReference>
<gene>
    <name evidence="4" type="primary">infA</name>
    <name evidence="7" type="ORF">CLV58_106103</name>
</gene>
<sequence>MAKQNSIEQDGIILEALSNAMFRVELANKHEVIAHISGKMRMNYIKILPGDRVKLEMSPYDLSKARIVYRYK</sequence>
<evidence type="ECO:0000313" key="7">
    <source>
        <dbReference type="EMBL" id="PRY40920.1"/>
    </source>
</evidence>
<dbReference type="InterPro" id="IPR012340">
    <property type="entry name" value="NA-bd_OB-fold"/>
</dbReference>
<dbReference type="PANTHER" id="PTHR33370:SF1">
    <property type="entry name" value="TRANSLATION INITIATION FACTOR IF-1, CHLOROPLASTIC"/>
    <property type="match status" value="1"/>
</dbReference>
<evidence type="ECO:0000256" key="4">
    <source>
        <dbReference type="HAMAP-Rule" id="MF_00075"/>
    </source>
</evidence>
<comment type="caution">
    <text evidence="7">The sequence shown here is derived from an EMBL/GenBank/DDBJ whole genome shotgun (WGS) entry which is preliminary data.</text>
</comment>
<dbReference type="EMBL" id="PVTE01000006">
    <property type="protein sequence ID" value="PRY40920.1"/>
    <property type="molecule type" value="Genomic_DNA"/>
</dbReference>
<evidence type="ECO:0000256" key="1">
    <source>
        <dbReference type="ARBA" id="ARBA00010939"/>
    </source>
</evidence>
<proteinExistence type="inferred from homology"/>
<evidence type="ECO:0000313" key="8">
    <source>
        <dbReference type="Proteomes" id="UP000238375"/>
    </source>
</evidence>
<keyword evidence="4" id="KW-0699">rRNA-binding</keyword>
<dbReference type="HAMAP" id="MF_00075">
    <property type="entry name" value="IF_1"/>
    <property type="match status" value="1"/>
</dbReference>